<accession>A0A1M4WAQ3</accession>
<dbReference type="InterPro" id="IPR046433">
    <property type="entry name" value="ActCoA_hydro"/>
</dbReference>
<dbReference type="Proteomes" id="UP000184076">
    <property type="component" value="Unassembled WGS sequence"/>
</dbReference>
<dbReference type="SUPFAM" id="SSF100950">
    <property type="entry name" value="NagB/RpiA/CoA transferase-like"/>
    <property type="match status" value="2"/>
</dbReference>
<evidence type="ECO:0000256" key="1">
    <source>
        <dbReference type="ARBA" id="ARBA00009632"/>
    </source>
</evidence>
<keyword evidence="5" id="KW-1185">Reference proteome</keyword>
<dbReference type="InterPro" id="IPR037171">
    <property type="entry name" value="NagB/RpiA_transferase-like"/>
</dbReference>
<dbReference type="OrthoDB" id="9801795at2"/>
<sequence length="641" mass="71310">MMEGVVSGVEGGTSAAWQELFQDKVTDTRRAFRELRRGQRIFIGSGCGEPQYLVRALEEHLPKLADLEILHILSLGKHTFLEESYHDKCRLKSFFVAAASREAVAEGRADYTPVNLVDVPKLFRSGVLPIDVALIQVSEPDQHGFCSLGISVDIVKAAAESARFVIAQINGRMPRTLGDSFIHVSDLDALIPWDEPLLEMPPPPINDVAKAIGAQVAKLIEDGSTLRVGVGSVPSAVLYALEDKKDLGVHTDMLTDPYVDLVEKGVITNARKTLHPGKIIASFCLGTKKLYDFVHNNPMVAFHPVEYTNNYLVISQNEKMVTLNSALEVDLTGQVCSDSVGYQIYSGVGGSVDFLRGARNSRGGKAIVVLPSTTLDGQSRIVPELTEGGGVVTTRGGVQYVVTEYGIAQLQGRSLRERALALIGIAHPDFREDLTRHAYRMKVLRRELFAISSARAIYPENLEVSQVFDEETRVFFRPAKPTDERLIREFFYSLPKDESYIRFLSTMKVYPQVDVNKLINIDYEKEMTLVGLVGDMEAERVVAVGRYVVDEETLIAEVDFAVHPDYGRKGIASFMIQYLSEIAKKSGVRQFRAYISAGNERVFGVFQKLGYFMESSFMEGLYEIRVHFDRTADACLTERPE</sequence>
<gene>
    <name evidence="4" type="ORF">SAMN02745206_00820</name>
</gene>
<dbReference type="EMBL" id="FQVB01000007">
    <property type="protein sequence ID" value="SHE78163.1"/>
    <property type="molecule type" value="Genomic_DNA"/>
</dbReference>
<dbReference type="SUPFAM" id="SSF55729">
    <property type="entry name" value="Acyl-CoA N-acyltransferases (Nat)"/>
    <property type="match status" value="1"/>
</dbReference>
<dbReference type="GO" id="GO:0016787">
    <property type="term" value="F:hydrolase activity"/>
    <property type="evidence" value="ECO:0007669"/>
    <property type="project" value="UniProtKB-KW"/>
</dbReference>
<evidence type="ECO:0000256" key="2">
    <source>
        <dbReference type="ARBA" id="ARBA00022679"/>
    </source>
</evidence>
<name>A0A1M4WAQ3_9BACT</name>
<evidence type="ECO:0000259" key="3">
    <source>
        <dbReference type="PROSITE" id="PS51186"/>
    </source>
</evidence>
<dbReference type="InterPro" id="IPR038460">
    <property type="entry name" value="AcetylCoA_hyd_C_sf"/>
</dbReference>
<dbReference type="PANTHER" id="PTHR21432:SF20">
    <property type="entry name" value="ACETYL-COA HYDROLASE"/>
    <property type="match status" value="1"/>
</dbReference>
<dbReference type="GO" id="GO:0008775">
    <property type="term" value="F:acetate CoA-transferase activity"/>
    <property type="evidence" value="ECO:0007669"/>
    <property type="project" value="InterPro"/>
</dbReference>
<evidence type="ECO:0000313" key="4">
    <source>
        <dbReference type="EMBL" id="SHE78163.1"/>
    </source>
</evidence>
<dbReference type="Pfam" id="PF13336">
    <property type="entry name" value="AcetylCoA_hyd_C"/>
    <property type="match status" value="1"/>
</dbReference>
<dbReference type="InterPro" id="IPR026888">
    <property type="entry name" value="AcetylCoA_hyd_C"/>
</dbReference>
<keyword evidence="4" id="KW-0378">Hydrolase</keyword>
<dbReference type="Pfam" id="PF00583">
    <property type="entry name" value="Acetyltransf_1"/>
    <property type="match status" value="1"/>
</dbReference>
<dbReference type="Gene3D" id="3.30.750.70">
    <property type="entry name" value="4-hydroxybutyrate coenzyme like domains"/>
    <property type="match status" value="1"/>
</dbReference>
<dbReference type="PROSITE" id="PS51186">
    <property type="entry name" value="GNAT"/>
    <property type="match status" value="1"/>
</dbReference>
<dbReference type="GO" id="GO:0006083">
    <property type="term" value="P:acetate metabolic process"/>
    <property type="evidence" value="ECO:0007669"/>
    <property type="project" value="InterPro"/>
</dbReference>
<evidence type="ECO:0000313" key="5">
    <source>
        <dbReference type="Proteomes" id="UP000184076"/>
    </source>
</evidence>
<dbReference type="Gene3D" id="3.40.1080.20">
    <property type="entry name" value="Acetyl-CoA hydrolase/transferase C-terminal domain"/>
    <property type="match status" value="1"/>
</dbReference>
<dbReference type="Gene3D" id="3.40.630.30">
    <property type="match status" value="1"/>
</dbReference>
<organism evidence="4 5">
    <name type="scientific">Desulfacinum infernum DSM 9756</name>
    <dbReference type="NCBI Taxonomy" id="1121391"/>
    <lineage>
        <taxon>Bacteria</taxon>
        <taxon>Pseudomonadati</taxon>
        <taxon>Thermodesulfobacteriota</taxon>
        <taxon>Syntrophobacteria</taxon>
        <taxon>Syntrophobacterales</taxon>
        <taxon>Syntrophobacteraceae</taxon>
        <taxon>Desulfacinum</taxon>
    </lineage>
</organism>
<proteinExistence type="inferred from homology"/>
<dbReference type="Gene3D" id="3.40.1080.10">
    <property type="entry name" value="Glutaconate Coenzyme A-transferase"/>
    <property type="match status" value="1"/>
</dbReference>
<reference evidence="5" key="1">
    <citation type="submission" date="2016-11" db="EMBL/GenBank/DDBJ databases">
        <authorList>
            <person name="Varghese N."/>
            <person name="Submissions S."/>
        </authorList>
    </citation>
    <scope>NUCLEOTIDE SEQUENCE [LARGE SCALE GENOMIC DNA]</scope>
    <source>
        <strain evidence="5">DSM 9756</strain>
    </source>
</reference>
<dbReference type="PANTHER" id="PTHR21432">
    <property type="entry name" value="ACETYL-COA HYDROLASE-RELATED"/>
    <property type="match status" value="1"/>
</dbReference>
<dbReference type="GO" id="GO:0016747">
    <property type="term" value="F:acyltransferase activity, transferring groups other than amino-acyl groups"/>
    <property type="evidence" value="ECO:0007669"/>
    <property type="project" value="InterPro"/>
</dbReference>
<dbReference type="AlphaFoldDB" id="A0A1M4WAQ3"/>
<protein>
    <submittedName>
        <fullName evidence="4">Acyl-CoA hydrolase</fullName>
    </submittedName>
</protein>
<dbReference type="Pfam" id="PF02550">
    <property type="entry name" value="AcetylCoA_hydro"/>
    <property type="match status" value="1"/>
</dbReference>
<dbReference type="InterPro" id="IPR016181">
    <property type="entry name" value="Acyl_CoA_acyltransferase"/>
</dbReference>
<dbReference type="InterPro" id="IPR003702">
    <property type="entry name" value="ActCoA_hydro_N"/>
</dbReference>
<dbReference type="RefSeq" id="WP_084076135.1">
    <property type="nucleotide sequence ID" value="NZ_FQVB01000007.1"/>
</dbReference>
<feature type="domain" description="N-acetyltransferase" evidence="3">
    <location>
        <begin position="474"/>
        <end position="633"/>
    </location>
</feature>
<comment type="similarity">
    <text evidence="1">Belongs to the acetyl-CoA hydrolase/transferase family.</text>
</comment>
<keyword evidence="2" id="KW-0808">Transferase</keyword>
<dbReference type="STRING" id="1121391.SAMN02745206_00820"/>
<dbReference type="InterPro" id="IPR000182">
    <property type="entry name" value="GNAT_dom"/>
</dbReference>
<dbReference type="CDD" id="cd04301">
    <property type="entry name" value="NAT_SF"/>
    <property type="match status" value="1"/>
</dbReference>